<name>I3T962_MEDTR</name>
<sequence length="74" mass="8169">MHSHLPIANPSNIIVSIILHQCLLGGKHFSHRQSELLPHISNASTFIATINTESKIIIRLTNLTISVIFSPLSM</sequence>
<reference evidence="1" key="1">
    <citation type="submission" date="2012-05" db="EMBL/GenBank/DDBJ databases">
        <authorList>
            <person name="Krishnakumar V."/>
            <person name="Cheung F."/>
            <person name="Xiao Y."/>
            <person name="Chan A."/>
            <person name="Moskal W.A."/>
            <person name="Town C.D."/>
        </authorList>
    </citation>
    <scope>NUCLEOTIDE SEQUENCE</scope>
</reference>
<organism evidence="1">
    <name type="scientific">Medicago truncatula</name>
    <name type="common">Barrel medic</name>
    <name type="synonym">Medicago tribuloides</name>
    <dbReference type="NCBI Taxonomy" id="3880"/>
    <lineage>
        <taxon>Eukaryota</taxon>
        <taxon>Viridiplantae</taxon>
        <taxon>Streptophyta</taxon>
        <taxon>Embryophyta</taxon>
        <taxon>Tracheophyta</taxon>
        <taxon>Spermatophyta</taxon>
        <taxon>Magnoliopsida</taxon>
        <taxon>eudicotyledons</taxon>
        <taxon>Gunneridae</taxon>
        <taxon>Pentapetalae</taxon>
        <taxon>rosids</taxon>
        <taxon>fabids</taxon>
        <taxon>Fabales</taxon>
        <taxon>Fabaceae</taxon>
        <taxon>Papilionoideae</taxon>
        <taxon>50 kb inversion clade</taxon>
        <taxon>NPAAA clade</taxon>
        <taxon>Hologalegina</taxon>
        <taxon>IRL clade</taxon>
        <taxon>Trifolieae</taxon>
        <taxon>Medicago</taxon>
    </lineage>
</organism>
<dbReference type="EMBL" id="BT149260">
    <property type="protein sequence ID" value="AFK49054.1"/>
    <property type="molecule type" value="mRNA"/>
</dbReference>
<evidence type="ECO:0000313" key="1">
    <source>
        <dbReference type="EMBL" id="AFK49054.1"/>
    </source>
</evidence>
<protein>
    <submittedName>
        <fullName evidence="1">Uncharacterized protein</fullName>
    </submittedName>
</protein>
<dbReference type="AlphaFoldDB" id="I3T962"/>
<proteinExistence type="evidence at transcript level"/>
<accession>I3T962</accession>